<evidence type="ECO:0000313" key="2">
    <source>
        <dbReference type="Proteomes" id="UP000051530"/>
    </source>
</evidence>
<protein>
    <submittedName>
        <fullName evidence="1">Uncharacterized protein</fullName>
    </submittedName>
</protein>
<keyword evidence="2" id="KW-1185">Reference proteome</keyword>
<comment type="caution">
    <text evidence="1">The sequence shown here is derived from an EMBL/GenBank/DDBJ whole genome shotgun (WGS) entry which is preliminary data.</text>
</comment>
<dbReference type="EMBL" id="LGUB01000111">
    <property type="protein sequence ID" value="KRH94230.1"/>
    <property type="molecule type" value="Genomic_DNA"/>
</dbReference>
<reference evidence="1 2" key="1">
    <citation type="submission" date="2015-07" db="EMBL/GenBank/DDBJ databases">
        <title>The genome of Pseudoloma neurophilia, a relevant intracellular parasite of the zebrafish.</title>
        <authorList>
            <person name="Ndikumana S."/>
            <person name="Pelin A."/>
            <person name="Sanders J."/>
            <person name="Corradi N."/>
        </authorList>
    </citation>
    <scope>NUCLEOTIDE SEQUENCE [LARGE SCALE GENOMIC DNA]</scope>
    <source>
        <strain evidence="1 2">MK1</strain>
    </source>
</reference>
<dbReference type="VEuPathDB" id="MicrosporidiaDB:M153_3280004122"/>
<organism evidence="1 2">
    <name type="scientific">Pseudoloma neurophilia</name>
    <dbReference type="NCBI Taxonomy" id="146866"/>
    <lineage>
        <taxon>Eukaryota</taxon>
        <taxon>Fungi</taxon>
        <taxon>Fungi incertae sedis</taxon>
        <taxon>Microsporidia</taxon>
        <taxon>Pseudoloma</taxon>
    </lineage>
</organism>
<sequence>MKDNCDIFHGHYRRFINQIDYVIYDKSYQYDNFRNQNRLEIITDKSFLLNLIDIF</sequence>
<evidence type="ECO:0000313" key="1">
    <source>
        <dbReference type="EMBL" id="KRH94230.1"/>
    </source>
</evidence>
<accession>A0A0R0LY25</accession>
<dbReference type="Proteomes" id="UP000051530">
    <property type="component" value="Unassembled WGS sequence"/>
</dbReference>
<proteinExistence type="predicted"/>
<gene>
    <name evidence="1" type="ORF">M153_3280004122</name>
</gene>
<dbReference type="AlphaFoldDB" id="A0A0R0LY25"/>
<name>A0A0R0LY25_9MICR</name>